<evidence type="ECO:0000313" key="2">
    <source>
        <dbReference type="Proteomes" id="UP000821865"/>
    </source>
</evidence>
<keyword evidence="2" id="KW-1185">Reference proteome</keyword>
<gene>
    <name evidence="1" type="ORF">HPB49_023651</name>
</gene>
<comment type="caution">
    <text evidence="1">The sequence shown here is derived from an EMBL/GenBank/DDBJ whole genome shotgun (WGS) entry which is preliminary data.</text>
</comment>
<name>A0ACB8E4F4_DERSI</name>
<reference evidence="1" key="1">
    <citation type="submission" date="2020-05" db="EMBL/GenBank/DDBJ databases">
        <title>Large-scale comparative analyses of tick genomes elucidate their genetic diversity and vector capacities.</title>
        <authorList>
            <person name="Jia N."/>
            <person name="Wang J."/>
            <person name="Shi W."/>
            <person name="Du L."/>
            <person name="Sun Y."/>
            <person name="Zhan W."/>
            <person name="Jiang J."/>
            <person name="Wang Q."/>
            <person name="Zhang B."/>
            <person name="Ji P."/>
            <person name="Sakyi L.B."/>
            <person name="Cui X."/>
            <person name="Yuan T."/>
            <person name="Jiang B."/>
            <person name="Yang W."/>
            <person name="Lam T.T.-Y."/>
            <person name="Chang Q."/>
            <person name="Ding S."/>
            <person name="Wang X."/>
            <person name="Zhu J."/>
            <person name="Ruan X."/>
            <person name="Zhao L."/>
            <person name="Wei J."/>
            <person name="Que T."/>
            <person name="Du C."/>
            <person name="Cheng J."/>
            <person name="Dai P."/>
            <person name="Han X."/>
            <person name="Huang E."/>
            <person name="Gao Y."/>
            <person name="Liu J."/>
            <person name="Shao H."/>
            <person name="Ye R."/>
            <person name="Li L."/>
            <person name="Wei W."/>
            <person name="Wang X."/>
            <person name="Wang C."/>
            <person name="Yang T."/>
            <person name="Huo Q."/>
            <person name="Li W."/>
            <person name="Guo W."/>
            <person name="Chen H."/>
            <person name="Zhou L."/>
            <person name="Ni X."/>
            <person name="Tian J."/>
            <person name="Zhou Y."/>
            <person name="Sheng Y."/>
            <person name="Liu T."/>
            <person name="Pan Y."/>
            <person name="Xia L."/>
            <person name="Li J."/>
            <person name="Zhao F."/>
            <person name="Cao W."/>
        </authorList>
    </citation>
    <scope>NUCLEOTIDE SEQUENCE</scope>
    <source>
        <strain evidence="1">Dsil-2018</strain>
    </source>
</reference>
<dbReference type="EMBL" id="CM023470">
    <property type="protein sequence ID" value="KAH7981395.1"/>
    <property type="molecule type" value="Genomic_DNA"/>
</dbReference>
<evidence type="ECO:0000313" key="1">
    <source>
        <dbReference type="EMBL" id="KAH7981395.1"/>
    </source>
</evidence>
<organism evidence="1 2">
    <name type="scientific">Dermacentor silvarum</name>
    <name type="common">Tick</name>
    <dbReference type="NCBI Taxonomy" id="543639"/>
    <lineage>
        <taxon>Eukaryota</taxon>
        <taxon>Metazoa</taxon>
        <taxon>Ecdysozoa</taxon>
        <taxon>Arthropoda</taxon>
        <taxon>Chelicerata</taxon>
        <taxon>Arachnida</taxon>
        <taxon>Acari</taxon>
        <taxon>Parasitiformes</taxon>
        <taxon>Ixodida</taxon>
        <taxon>Ixodoidea</taxon>
        <taxon>Ixodidae</taxon>
        <taxon>Rhipicephalinae</taxon>
        <taxon>Dermacentor</taxon>
    </lineage>
</organism>
<proteinExistence type="predicted"/>
<accession>A0ACB8E4F4</accession>
<protein>
    <submittedName>
        <fullName evidence="1">Uncharacterized protein</fullName>
    </submittedName>
</protein>
<dbReference type="Proteomes" id="UP000821865">
    <property type="component" value="Chromosome 1"/>
</dbReference>
<sequence>MSMPHSGKGDVKLHLVTTMHQNFLHAAEKQRAMSNFFGNSNENSVVRVECLFTGFFLEHNLPLSLSDHVEPLLHKMFPKFEDVKRSGCGRNKTTAIVGEMDRATQGAMVESLKCSVFALAVDGSNDTLSQLYPAVATYYVEKCGWVGSKLLGMQALQGEATGRKIGNLVLDALRPLDIPASNCRQDLSNLG</sequence>